<proteinExistence type="predicted"/>
<dbReference type="Proteomes" id="UP000024635">
    <property type="component" value="Unassembled WGS sequence"/>
</dbReference>
<accession>A0A016WFE9</accession>
<name>A0A016WFE9_9BILA</name>
<gene>
    <name evidence="1" type="primary">Acey_s0750.g2039</name>
    <name evidence="1" type="ORF">Y032_0750g2039</name>
</gene>
<comment type="caution">
    <text evidence="1">The sequence shown here is derived from an EMBL/GenBank/DDBJ whole genome shotgun (WGS) entry which is preliminary data.</text>
</comment>
<reference evidence="2" key="1">
    <citation type="journal article" date="2015" name="Nat. Genet.">
        <title>The genome and transcriptome of the zoonotic hookworm Ancylostoma ceylanicum identify infection-specific gene families.</title>
        <authorList>
            <person name="Schwarz E.M."/>
            <person name="Hu Y."/>
            <person name="Antoshechkin I."/>
            <person name="Miller M.M."/>
            <person name="Sternberg P.W."/>
            <person name="Aroian R.V."/>
        </authorList>
    </citation>
    <scope>NUCLEOTIDE SEQUENCE</scope>
    <source>
        <strain evidence="2">HY135</strain>
    </source>
</reference>
<organism evidence="1 2">
    <name type="scientific">Ancylostoma ceylanicum</name>
    <dbReference type="NCBI Taxonomy" id="53326"/>
    <lineage>
        <taxon>Eukaryota</taxon>
        <taxon>Metazoa</taxon>
        <taxon>Ecdysozoa</taxon>
        <taxon>Nematoda</taxon>
        <taxon>Chromadorea</taxon>
        <taxon>Rhabditida</taxon>
        <taxon>Rhabditina</taxon>
        <taxon>Rhabditomorpha</taxon>
        <taxon>Strongyloidea</taxon>
        <taxon>Ancylostomatidae</taxon>
        <taxon>Ancylostomatinae</taxon>
        <taxon>Ancylostoma</taxon>
    </lineage>
</organism>
<evidence type="ECO:0000313" key="1">
    <source>
        <dbReference type="EMBL" id="EYC38002.1"/>
    </source>
</evidence>
<protein>
    <submittedName>
        <fullName evidence="1">Uncharacterized protein</fullName>
    </submittedName>
</protein>
<evidence type="ECO:0000313" key="2">
    <source>
        <dbReference type="Proteomes" id="UP000024635"/>
    </source>
</evidence>
<sequence>MRIFHLCSLCKRASFMNWSMFSYGYRGPQTFGPISYDRAHVKLSKLKHVLPTLFVLQKTKNLDGQEFDRTLPLKRGAHLTFVSEPLTNANLLDALIPEMYSNCPKMAFESVLRDGVRTSLLEQIYVQRRASPLILSIGQANTCSPDVAAVADRHSETSATLVLYGICIKSTYSL</sequence>
<dbReference type="EMBL" id="JARK01000350">
    <property type="protein sequence ID" value="EYC38002.1"/>
    <property type="molecule type" value="Genomic_DNA"/>
</dbReference>
<dbReference type="AlphaFoldDB" id="A0A016WFE9"/>
<keyword evidence="2" id="KW-1185">Reference proteome</keyword>